<organism evidence="1 2">
    <name type="scientific">Candidatus Nealsonbacteria bacterium CG11_big_fil_rev_8_21_14_0_20_35_11</name>
    <dbReference type="NCBI Taxonomy" id="1974713"/>
    <lineage>
        <taxon>Bacteria</taxon>
        <taxon>Candidatus Nealsoniibacteriota</taxon>
    </lineage>
</organism>
<gene>
    <name evidence="1" type="ORF">COV62_00875</name>
</gene>
<comment type="caution">
    <text evidence="1">The sequence shown here is derived from an EMBL/GenBank/DDBJ whole genome shotgun (WGS) entry which is preliminary data.</text>
</comment>
<sequence length="249" mass="27554">MEDQKPKIIIDEFSVKSLYLETFSNNVALGIGTGFAVKKDNSYYIITNWHVVTGRDPNTNKPLSTIADPNKIIVWFHGKKLGSWLSCEINLINQKGNKLWIEHPHGKDVDVVAIPFLIAPNIEVYDIDLKSSDFDLMIYPSEAVSIIGFPEGLTSAGRLPIWKTGHIASDIDIDWNGKPVFLIDATTKSGMSGSPVIAKRVSIYQTSKGNTIGNAVRFLGVYSGRNIGGDRIEVGLVWKPRVISEILQK</sequence>
<dbReference type="Gene3D" id="2.40.10.10">
    <property type="entry name" value="Trypsin-like serine proteases"/>
    <property type="match status" value="2"/>
</dbReference>
<dbReference type="Pfam" id="PF13365">
    <property type="entry name" value="Trypsin_2"/>
    <property type="match status" value="1"/>
</dbReference>
<dbReference type="AlphaFoldDB" id="A0A2H0N1E4"/>
<dbReference type="InterPro" id="IPR043504">
    <property type="entry name" value="Peptidase_S1_PA_chymotrypsin"/>
</dbReference>
<dbReference type="InterPro" id="IPR009003">
    <property type="entry name" value="Peptidase_S1_PA"/>
</dbReference>
<protein>
    <recommendedName>
        <fullName evidence="3">Serine protease</fullName>
    </recommendedName>
</protein>
<dbReference type="SUPFAM" id="SSF50494">
    <property type="entry name" value="Trypsin-like serine proteases"/>
    <property type="match status" value="1"/>
</dbReference>
<reference evidence="1 2" key="1">
    <citation type="submission" date="2017-09" db="EMBL/GenBank/DDBJ databases">
        <title>Depth-based differentiation of microbial function through sediment-hosted aquifers and enrichment of novel symbionts in the deep terrestrial subsurface.</title>
        <authorList>
            <person name="Probst A.J."/>
            <person name="Ladd B."/>
            <person name="Jarett J.K."/>
            <person name="Geller-Mcgrath D.E."/>
            <person name="Sieber C.M."/>
            <person name="Emerson J.B."/>
            <person name="Anantharaman K."/>
            <person name="Thomas B.C."/>
            <person name="Malmstrom R."/>
            <person name="Stieglmeier M."/>
            <person name="Klingl A."/>
            <person name="Woyke T."/>
            <person name="Ryan C.M."/>
            <person name="Banfield J.F."/>
        </authorList>
    </citation>
    <scope>NUCLEOTIDE SEQUENCE [LARGE SCALE GENOMIC DNA]</scope>
    <source>
        <strain evidence="1">CG11_big_fil_rev_8_21_14_0_20_35_11</strain>
    </source>
</reference>
<accession>A0A2H0N1E4</accession>
<evidence type="ECO:0000313" key="2">
    <source>
        <dbReference type="Proteomes" id="UP000231139"/>
    </source>
</evidence>
<evidence type="ECO:0000313" key="1">
    <source>
        <dbReference type="EMBL" id="PIR02691.1"/>
    </source>
</evidence>
<dbReference type="Proteomes" id="UP000231139">
    <property type="component" value="Unassembled WGS sequence"/>
</dbReference>
<dbReference type="EMBL" id="PCWK01000018">
    <property type="protein sequence ID" value="PIR02691.1"/>
    <property type="molecule type" value="Genomic_DNA"/>
</dbReference>
<name>A0A2H0N1E4_9BACT</name>
<evidence type="ECO:0008006" key="3">
    <source>
        <dbReference type="Google" id="ProtNLM"/>
    </source>
</evidence>
<proteinExistence type="predicted"/>